<name>A0AAW1ZFJ7_CULAL</name>
<accession>A0AAW1ZFJ7</accession>
<comment type="caution">
    <text evidence="2">The sequence shown here is derived from an EMBL/GenBank/DDBJ whole genome shotgun (WGS) entry which is preliminary data.</text>
</comment>
<feature type="region of interest" description="Disordered" evidence="1">
    <location>
        <begin position="1"/>
        <end position="29"/>
    </location>
</feature>
<reference evidence="2 3" key="1">
    <citation type="submission" date="2024-05" db="EMBL/GenBank/DDBJ databases">
        <title>A high-quality chromosomal-level genome assembly of Topmouth culter (Culter alburnus).</title>
        <authorList>
            <person name="Zhao H."/>
        </authorList>
    </citation>
    <scope>NUCLEOTIDE SEQUENCE [LARGE SCALE GENOMIC DNA]</scope>
    <source>
        <strain evidence="2">CATC2023</strain>
        <tissue evidence="2">Muscle</tissue>
    </source>
</reference>
<evidence type="ECO:0000313" key="2">
    <source>
        <dbReference type="EMBL" id="KAK9959044.1"/>
    </source>
</evidence>
<proteinExistence type="predicted"/>
<sequence>MAGRSLSGWRGNAIVHGSDRDTPGSRIQPSAMFEFSALSSRPGPPTEKHRAFSDPCFQKLPLSRLQQKHLLLCESLDHVSKSPRQTCLCLQQWK</sequence>
<dbReference type="AlphaFoldDB" id="A0AAW1ZFJ7"/>
<dbReference type="Proteomes" id="UP001479290">
    <property type="component" value="Unassembled WGS sequence"/>
</dbReference>
<keyword evidence="3" id="KW-1185">Reference proteome</keyword>
<organism evidence="2 3">
    <name type="scientific">Culter alburnus</name>
    <name type="common">Topmouth culter</name>
    <dbReference type="NCBI Taxonomy" id="194366"/>
    <lineage>
        <taxon>Eukaryota</taxon>
        <taxon>Metazoa</taxon>
        <taxon>Chordata</taxon>
        <taxon>Craniata</taxon>
        <taxon>Vertebrata</taxon>
        <taxon>Euteleostomi</taxon>
        <taxon>Actinopterygii</taxon>
        <taxon>Neopterygii</taxon>
        <taxon>Teleostei</taxon>
        <taxon>Ostariophysi</taxon>
        <taxon>Cypriniformes</taxon>
        <taxon>Xenocyprididae</taxon>
        <taxon>Xenocypridinae</taxon>
        <taxon>Culter</taxon>
    </lineage>
</organism>
<evidence type="ECO:0000313" key="3">
    <source>
        <dbReference type="Proteomes" id="UP001479290"/>
    </source>
</evidence>
<dbReference type="EMBL" id="JAWDJR010000018">
    <property type="protein sequence ID" value="KAK9959044.1"/>
    <property type="molecule type" value="Genomic_DNA"/>
</dbReference>
<protein>
    <submittedName>
        <fullName evidence="2">Uncharacterized protein</fullName>
    </submittedName>
</protein>
<gene>
    <name evidence="2" type="ORF">ABG768_011130</name>
</gene>
<evidence type="ECO:0000256" key="1">
    <source>
        <dbReference type="SAM" id="MobiDB-lite"/>
    </source>
</evidence>